<dbReference type="EMBL" id="FONX01000014">
    <property type="protein sequence ID" value="SFF15002.1"/>
    <property type="molecule type" value="Genomic_DNA"/>
</dbReference>
<reference evidence="2" key="1">
    <citation type="submission" date="2016-10" db="EMBL/GenBank/DDBJ databases">
        <authorList>
            <person name="Varghese N."/>
            <person name="Submissions S."/>
        </authorList>
    </citation>
    <scope>NUCLEOTIDE SEQUENCE [LARGE SCALE GENOMIC DNA]</scope>
    <source>
        <strain evidence="2">DSM 27981</strain>
    </source>
</reference>
<gene>
    <name evidence="1" type="ORF">SAMN04489711_11480</name>
</gene>
<dbReference type="AlphaFoldDB" id="A0A1I2GBW1"/>
<keyword evidence="2" id="KW-1185">Reference proteome</keyword>
<organism evidence="1 2">
    <name type="scientific">Paracidovorax wautersii</name>
    <dbReference type="NCBI Taxonomy" id="1177982"/>
    <lineage>
        <taxon>Bacteria</taxon>
        <taxon>Pseudomonadati</taxon>
        <taxon>Pseudomonadota</taxon>
        <taxon>Betaproteobacteria</taxon>
        <taxon>Burkholderiales</taxon>
        <taxon>Comamonadaceae</taxon>
        <taxon>Paracidovorax</taxon>
    </lineage>
</organism>
<name>A0A1I2GBW1_9BURK</name>
<dbReference type="RefSeq" id="WP_092940781.1">
    <property type="nucleotide sequence ID" value="NZ_FONX01000014.1"/>
</dbReference>
<dbReference type="STRING" id="1177982.SAMN04489711_11480"/>
<accession>A0A1I2GBW1</accession>
<sequence length="127" mass="14229">MNDPLLYEDELDAARDAVKHLGGAKKVGPMIWPDKTPDGAARYLLDCLNCQRAERLAPSQLMMLMRLSREVGFHGLTAFIMRETGYAPPVPVEPTSEAELLTRRMQSMVGEFAALTQRLERIQKVQG</sequence>
<proteinExistence type="predicted"/>
<evidence type="ECO:0000313" key="2">
    <source>
        <dbReference type="Proteomes" id="UP000199119"/>
    </source>
</evidence>
<evidence type="ECO:0000313" key="1">
    <source>
        <dbReference type="EMBL" id="SFF15002.1"/>
    </source>
</evidence>
<dbReference type="OrthoDB" id="8689447at2"/>
<dbReference type="Proteomes" id="UP000199119">
    <property type="component" value="Unassembled WGS sequence"/>
</dbReference>
<protein>
    <submittedName>
        <fullName evidence="1">Uncharacterized protein</fullName>
    </submittedName>
</protein>